<gene>
    <name evidence="2" type="ORF">F9Y85_17360</name>
    <name evidence="3" type="ORF">R5H13_20285</name>
</gene>
<protein>
    <submittedName>
        <fullName evidence="2">DUF1496 domain-containing protein</fullName>
    </submittedName>
</protein>
<dbReference type="Proteomes" id="UP001304419">
    <property type="component" value="Chromosome 2"/>
</dbReference>
<dbReference type="Proteomes" id="UP000646877">
    <property type="component" value="Unassembled WGS sequence"/>
</dbReference>
<reference evidence="3 5" key="2">
    <citation type="submission" date="2023-10" db="EMBL/GenBank/DDBJ databases">
        <title>To unveil natural product biosynthetic capacity in Pseudoalteromonas.</title>
        <authorList>
            <person name="Wang J."/>
        </authorList>
    </citation>
    <scope>NUCLEOTIDE SEQUENCE [LARGE SCALE GENOMIC DNA]</scope>
    <source>
        <strain evidence="3 5">DSM 15914</strain>
    </source>
</reference>
<evidence type="ECO:0000313" key="3">
    <source>
        <dbReference type="EMBL" id="WOX31279.1"/>
    </source>
</evidence>
<dbReference type="AlphaFoldDB" id="A0A8I2KMA1"/>
<evidence type="ECO:0000313" key="4">
    <source>
        <dbReference type="Proteomes" id="UP000646877"/>
    </source>
</evidence>
<dbReference type="GeneID" id="67504061"/>
<evidence type="ECO:0000313" key="5">
    <source>
        <dbReference type="Proteomes" id="UP001304419"/>
    </source>
</evidence>
<accession>A0A8I2KMA1</accession>
<keyword evidence="5" id="KW-1185">Reference proteome</keyword>
<evidence type="ECO:0000313" key="2">
    <source>
        <dbReference type="EMBL" id="NLR23045.1"/>
    </source>
</evidence>
<evidence type="ECO:0000256" key="1">
    <source>
        <dbReference type="SAM" id="SignalP"/>
    </source>
</evidence>
<name>A0A8I2KMA1_9GAMM</name>
<proteinExistence type="predicted"/>
<dbReference type="InterPro" id="IPR009971">
    <property type="entry name" value="DUF1496"/>
</dbReference>
<sequence length="93" mass="10436">MKFLICLITVNLISLPVLATTPADLRLYGEIPKQVCWYEGKSYSEGALLLQFDMLFVCATKKYNEDNGKLVWVKADASGAPIRPEISDKIRVN</sequence>
<reference evidence="2" key="1">
    <citation type="submission" date="2019-10" db="EMBL/GenBank/DDBJ databases">
        <authorList>
            <person name="Paulsen S."/>
        </authorList>
    </citation>
    <scope>NUCLEOTIDE SEQUENCE</scope>
    <source>
        <strain evidence="2">LMG 19692</strain>
    </source>
</reference>
<organism evidence="2 4">
    <name type="scientific">Pseudoalteromonas maricaloris</name>
    <dbReference type="NCBI Taxonomy" id="184924"/>
    <lineage>
        <taxon>Bacteria</taxon>
        <taxon>Pseudomonadati</taxon>
        <taxon>Pseudomonadota</taxon>
        <taxon>Gammaproteobacteria</taxon>
        <taxon>Alteromonadales</taxon>
        <taxon>Pseudoalteromonadaceae</taxon>
        <taxon>Pseudoalteromonas</taxon>
    </lineage>
</organism>
<keyword evidence="1" id="KW-0732">Signal</keyword>
<dbReference type="EMBL" id="CP137579">
    <property type="protein sequence ID" value="WOX31279.1"/>
    <property type="molecule type" value="Genomic_DNA"/>
</dbReference>
<dbReference type="Pfam" id="PF07383">
    <property type="entry name" value="DUF1496"/>
    <property type="match status" value="1"/>
</dbReference>
<dbReference type="EMBL" id="WEIA01000012">
    <property type="protein sequence ID" value="NLR23045.1"/>
    <property type="molecule type" value="Genomic_DNA"/>
</dbReference>
<feature type="signal peptide" evidence="1">
    <location>
        <begin position="1"/>
        <end position="19"/>
    </location>
</feature>
<dbReference type="RefSeq" id="WP_010605335.1">
    <property type="nucleotide sequence ID" value="NZ_CBCSDF010000001.1"/>
</dbReference>
<feature type="chain" id="PRO_5044460674" evidence="1">
    <location>
        <begin position="20"/>
        <end position="93"/>
    </location>
</feature>